<dbReference type="EMBL" id="CADCVJ010000152">
    <property type="protein sequence ID" value="CAA9477520.1"/>
    <property type="molecule type" value="Genomic_DNA"/>
</dbReference>
<feature type="region of interest" description="Disordered" evidence="1">
    <location>
        <begin position="1"/>
        <end position="134"/>
    </location>
</feature>
<dbReference type="AlphaFoldDB" id="A0A6J4RN20"/>
<feature type="non-terminal residue" evidence="2">
    <location>
        <position position="152"/>
    </location>
</feature>
<feature type="non-terminal residue" evidence="2">
    <location>
        <position position="1"/>
    </location>
</feature>
<dbReference type="GO" id="GO:0016829">
    <property type="term" value="F:lyase activity"/>
    <property type="evidence" value="ECO:0007669"/>
    <property type="project" value="UniProtKB-KW"/>
</dbReference>
<evidence type="ECO:0000256" key="1">
    <source>
        <dbReference type="SAM" id="MobiDB-lite"/>
    </source>
</evidence>
<reference evidence="2" key="1">
    <citation type="submission" date="2020-02" db="EMBL/GenBank/DDBJ databases">
        <authorList>
            <person name="Meier V. D."/>
        </authorList>
    </citation>
    <scope>NUCLEOTIDE SEQUENCE</scope>
    <source>
        <strain evidence="2">AVDCRST_MAG38</strain>
    </source>
</reference>
<sequence>AQSNHPHPGLRPRPGRGARLLRRQARLRGEHRRRPRLHALADGPLPRTARGAPAGEAGTAGPRRGHRRADPRAGHQGRARDGGDHRRRRRPPDLRGPRRQGRRVHRGADRALLRHGLRAARPVRQPAATRDAEGGRLRAAGRFGGVGRGLVL</sequence>
<accession>A0A6J4RN20</accession>
<evidence type="ECO:0000313" key="2">
    <source>
        <dbReference type="EMBL" id="CAA9477520.1"/>
    </source>
</evidence>
<feature type="compositionally biased region" description="Basic and acidic residues" evidence="1">
    <location>
        <begin position="68"/>
        <end position="84"/>
    </location>
</feature>
<feature type="compositionally biased region" description="Basic residues" evidence="1">
    <location>
        <begin position="8"/>
        <end position="37"/>
    </location>
</feature>
<proteinExistence type="predicted"/>
<protein>
    <submittedName>
        <fullName evidence="2">Lactoylglutathione lyase and related lyases</fullName>
    </submittedName>
</protein>
<organism evidence="2">
    <name type="scientific">uncultured Solirubrobacteraceae bacterium</name>
    <dbReference type="NCBI Taxonomy" id="1162706"/>
    <lineage>
        <taxon>Bacteria</taxon>
        <taxon>Bacillati</taxon>
        <taxon>Actinomycetota</taxon>
        <taxon>Thermoleophilia</taxon>
        <taxon>Solirubrobacterales</taxon>
        <taxon>Solirubrobacteraceae</taxon>
        <taxon>environmental samples</taxon>
    </lineage>
</organism>
<feature type="compositionally biased region" description="Low complexity" evidence="1">
    <location>
        <begin position="46"/>
        <end position="62"/>
    </location>
</feature>
<gene>
    <name evidence="2" type="ORF">AVDCRST_MAG38-1821</name>
</gene>
<keyword evidence="2" id="KW-0456">Lyase</keyword>
<name>A0A6J4RN20_9ACTN</name>